<protein>
    <submittedName>
        <fullName evidence="1">Uncharacterized protein</fullName>
    </submittedName>
</protein>
<sequence length="69" mass="7787">MTGHYDMQLIDGLFDRRCIEAKKVEMGAQVTNDILLLFLESISLLMDLSQNGVELWKQLTLKALVTFAG</sequence>
<dbReference type="EMBL" id="JAWHQM010000031">
    <property type="protein sequence ID" value="KAK5633354.1"/>
    <property type="molecule type" value="Genomic_DNA"/>
</dbReference>
<organism evidence="1 2">
    <name type="scientific">Xylaria bambusicola</name>
    <dbReference type="NCBI Taxonomy" id="326684"/>
    <lineage>
        <taxon>Eukaryota</taxon>
        <taxon>Fungi</taxon>
        <taxon>Dikarya</taxon>
        <taxon>Ascomycota</taxon>
        <taxon>Pezizomycotina</taxon>
        <taxon>Sordariomycetes</taxon>
        <taxon>Xylariomycetidae</taxon>
        <taxon>Xylariales</taxon>
        <taxon>Xylariaceae</taxon>
        <taxon>Xylaria</taxon>
    </lineage>
</organism>
<gene>
    <name evidence="1" type="ORF">RRF57_009068</name>
</gene>
<accession>A0AAN7UT31</accession>
<comment type="caution">
    <text evidence="1">The sequence shown here is derived from an EMBL/GenBank/DDBJ whole genome shotgun (WGS) entry which is preliminary data.</text>
</comment>
<keyword evidence="2" id="KW-1185">Reference proteome</keyword>
<reference evidence="1 2" key="1">
    <citation type="submission" date="2023-10" db="EMBL/GenBank/DDBJ databases">
        <title>Draft genome sequence of Xylaria bambusicola isolate GMP-LS, the root and basal stem rot pathogen of sugarcane in Indonesia.</title>
        <authorList>
            <person name="Selvaraj P."/>
            <person name="Muralishankar V."/>
            <person name="Muruganantham S."/>
            <person name="Sp S."/>
            <person name="Haryani S."/>
            <person name="Lau K.J.X."/>
            <person name="Naqvi N.I."/>
        </authorList>
    </citation>
    <scope>NUCLEOTIDE SEQUENCE [LARGE SCALE GENOMIC DNA]</scope>
    <source>
        <strain evidence="1">GMP-LS</strain>
    </source>
</reference>
<dbReference type="AlphaFoldDB" id="A0AAN7UT31"/>
<dbReference type="Proteomes" id="UP001305414">
    <property type="component" value="Unassembled WGS sequence"/>
</dbReference>
<evidence type="ECO:0000313" key="1">
    <source>
        <dbReference type="EMBL" id="KAK5633354.1"/>
    </source>
</evidence>
<name>A0AAN7UT31_9PEZI</name>
<evidence type="ECO:0000313" key="2">
    <source>
        <dbReference type="Proteomes" id="UP001305414"/>
    </source>
</evidence>
<proteinExistence type="predicted"/>